<name>A0A9X7C5U8_BACCE</name>
<dbReference type="EMBL" id="NUIQ01000347">
    <property type="protein sequence ID" value="PGO61024.1"/>
    <property type="molecule type" value="Genomic_DNA"/>
</dbReference>
<dbReference type="InterPro" id="IPR037524">
    <property type="entry name" value="PA14/GLEYA"/>
</dbReference>
<sequence length="305" mass="34156">MEMIPNNLVQNGDFSAGFTDWTLAGLTQNAQIVTEGDNQFARFGPGVSMYQDVNVNAHDDYVFAFRFRAPYVGNGLDIKIEGLDANNNPSPPLVEQTFPQTQNWTRKGTIFNTGQFTKLRITFIIFSAADVDDVGLFATGQPNQNGLFGSYYNGTDFNTLVFQRVDPQIDFFWPTGSPPALGNQKLNVNDYSIRWLGYALMPFVPINQPNRRIIFRTISDDGVRLWVYPLNTPQPGPIINNWTLHSATANDSLPQDLVPGDFYNIQLDLFNGPGTSTIQLMYYFEGDDPQTAKTVPTEVLFPKTP</sequence>
<dbReference type="SUPFAM" id="SSF56988">
    <property type="entry name" value="Anthrax protective antigen"/>
    <property type="match status" value="1"/>
</dbReference>
<dbReference type="AlphaFoldDB" id="A0A9X7C5U8"/>
<dbReference type="Gene3D" id="2.60.120.260">
    <property type="entry name" value="Galactose-binding domain-like"/>
    <property type="match status" value="1"/>
</dbReference>
<feature type="domain" description="PA14" evidence="1">
    <location>
        <begin position="142"/>
        <end position="296"/>
    </location>
</feature>
<dbReference type="Gene3D" id="3.90.182.10">
    <property type="entry name" value="Toxin - Anthrax Protective Antigen,domain 1"/>
    <property type="match status" value="1"/>
</dbReference>
<evidence type="ECO:0000313" key="3">
    <source>
        <dbReference type="Proteomes" id="UP000223834"/>
    </source>
</evidence>
<comment type="caution">
    <text evidence="2">The sequence shown here is derived from an EMBL/GenBank/DDBJ whole genome shotgun (WGS) entry which is preliminary data.</text>
</comment>
<evidence type="ECO:0000259" key="1">
    <source>
        <dbReference type="PROSITE" id="PS51820"/>
    </source>
</evidence>
<dbReference type="PROSITE" id="PS51820">
    <property type="entry name" value="PA14"/>
    <property type="match status" value="1"/>
</dbReference>
<proteinExistence type="predicted"/>
<protein>
    <recommendedName>
        <fullName evidence="1">PA14 domain-containing protein</fullName>
    </recommendedName>
</protein>
<dbReference type="SUPFAM" id="SSF49785">
    <property type="entry name" value="Galactose-binding domain-like"/>
    <property type="match status" value="1"/>
</dbReference>
<gene>
    <name evidence="2" type="ORF">CN980_29715</name>
</gene>
<reference evidence="2 3" key="1">
    <citation type="submission" date="2017-09" db="EMBL/GenBank/DDBJ databases">
        <title>Large-scale bioinformatics analysis of Bacillus genomes uncovers conserved roles of natural products in bacterial physiology.</title>
        <authorList>
            <consortium name="Agbiome Team Llc"/>
            <person name="Bleich R.M."/>
            <person name="Grubbs K.J."/>
            <person name="Santa Maria K.C."/>
            <person name="Allen S.E."/>
            <person name="Farag S."/>
            <person name="Shank E.A."/>
            <person name="Bowers A."/>
        </authorList>
    </citation>
    <scope>NUCLEOTIDE SEQUENCE [LARGE SCALE GENOMIC DNA]</scope>
    <source>
        <strain evidence="2 3">AFS049141</strain>
    </source>
</reference>
<evidence type="ECO:0000313" key="2">
    <source>
        <dbReference type="EMBL" id="PGO61024.1"/>
    </source>
</evidence>
<dbReference type="InterPro" id="IPR008979">
    <property type="entry name" value="Galactose-bd-like_sf"/>
</dbReference>
<organism evidence="2 3">
    <name type="scientific">Bacillus cereus</name>
    <dbReference type="NCBI Taxonomy" id="1396"/>
    <lineage>
        <taxon>Bacteria</taxon>
        <taxon>Bacillati</taxon>
        <taxon>Bacillota</taxon>
        <taxon>Bacilli</taxon>
        <taxon>Bacillales</taxon>
        <taxon>Bacillaceae</taxon>
        <taxon>Bacillus</taxon>
        <taxon>Bacillus cereus group</taxon>
    </lineage>
</organism>
<accession>A0A9X7C5U8</accession>
<dbReference type="Proteomes" id="UP000223834">
    <property type="component" value="Unassembled WGS sequence"/>
</dbReference>